<dbReference type="PANTHER" id="PTHR23244:SF490">
    <property type="entry name" value="KELCH REPEAT PROTEIN"/>
    <property type="match status" value="1"/>
</dbReference>
<dbReference type="EMBL" id="CABFNS010000830">
    <property type="protein sequence ID" value="VUC31165.1"/>
    <property type="molecule type" value="Genomic_DNA"/>
</dbReference>
<dbReference type="SUPFAM" id="SSF117281">
    <property type="entry name" value="Kelch motif"/>
    <property type="match status" value="1"/>
</dbReference>
<dbReference type="InterPro" id="IPR015915">
    <property type="entry name" value="Kelch-typ_b-propeller"/>
</dbReference>
<organism evidence="1 2">
    <name type="scientific">Bionectria ochroleuca</name>
    <name type="common">Gliocladium roseum</name>
    <dbReference type="NCBI Taxonomy" id="29856"/>
    <lineage>
        <taxon>Eukaryota</taxon>
        <taxon>Fungi</taxon>
        <taxon>Dikarya</taxon>
        <taxon>Ascomycota</taxon>
        <taxon>Pezizomycotina</taxon>
        <taxon>Sordariomycetes</taxon>
        <taxon>Hypocreomycetidae</taxon>
        <taxon>Hypocreales</taxon>
        <taxon>Bionectriaceae</taxon>
        <taxon>Clonostachys</taxon>
    </lineage>
</organism>
<dbReference type="Gene3D" id="2.120.10.80">
    <property type="entry name" value="Kelch-type beta propeller"/>
    <property type="match status" value="1"/>
</dbReference>
<proteinExistence type="predicted"/>
<comment type="caution">
    <text evidence="1">The sequence shown here is derived from an EMBL/GenBank/DDBJ whole genome shotgun (WGS) entry which is preliminary data.</text>
</comment>
<name>A0ABY6UJ35_BIOOC</name>
<dbReference type="Proteomes" id="UP000766486">
    <property type="component" value="Unassembled WGS sequence"/>
</dbReference>
<gene>
    <name evidence="1" type="ORF">CLO192961_LOCUS300474</name>
</gene>
<keyword evidence="2" id="KW-1185">Reference proteome</keyword>
<accession>A0ABY6UJ35</accession>
<feature type="non-terminal residue" evidence="1">
    <location>
        <position position="1"/>
    </location>
</feature>
<feature type="non-terminal residue" evidence="1">
    <location>
        <position position="399"/>
    </location>
</feature>
<evidence type="ECO:0000313" key="2">
    <source>
        <dbReference type="Proteomes" id="UP000766486"/>
    </source>
</evidence>
<dbReference type="PANTHER" id="PTHR23244">
    <property type="entry name" value="KELCH REPEAT DOMAIN"/>
    <property type="match status" value="1"/>
</dbReference>
<reference evidence="1 2" key="1">
    <citation type="submission" date="2019-06" db="EMBL/GenBank/DDBJ databases">
        <authorList>
            <person name="Broberg M."/>
        </authorList>
    </citation>
    <scope>NUCLEOTIDE SEQUENCE [LARGE SCALE GENOMIC DNA]</scope>
</reference>
<evidence type="ECO:0000313" key="1">
    <source>
        <dbReference type="EMBL" id="VUC31165.1"/>
    </source>
</evidence>
<protein>
    <submittedName>
        <fullName evidence="1">Uncharacterized protein</fullName>
    </submittedName>
</protein>
<sequence length="399" mass="44168">FKKRGQDRRYPIGVVGQFNRLCTLLVTVLGDYLYIEGGSISTPTGGRTQVNETLSIPLKEGWASNAVQAKTIPHPDGMYSVDKHGTWAGPEGESLYRWGGDQGLNVPRGFSPELFMMQADGQGGGSWSTISPSNHDLFQGTKAGQDRASASCDGVGYFIGGISKSSTDFQDQIMSTPDLIRYNMSTREWRKETSHDLNPPNGGIQLAQAVCVPGFANHSLVMVLGGKDPIDKRGESAADRDLAAINFYDPHVQKWYPNQPTSFENEGPQAREQFCSVGVPSKNNTFEIFVFGGLRASDRYFYNDVWILSLPAFRWFRGPSDSSVRIAHRCAVVGKRQMISVGGLDGGTTHGFERNDTVMNGIRLLDMTDLVWRDSYDPSLDEYDSPDIIKEWYQSGYDI</sequence>